<gene>
    <name evidence="2" type="ORF">BK742_03705</name>
</gene>
<keyword evidence="1" id="KW-0732">Signal</keyword>
<proteinExistence type="predicted"/>
<comment type="caution">
    <text evidence="2">The sequence shown here is derived from an EMBL/GenBank/DDBJ whole genome shotgun (WGS) entry which is preliminary data.</text>
</comment>
<dbReference type="Proteomes" id="UP000195089">
    <property type="component" value="Unassembled WGS sequence"/>
</dbReference>
<evidence type="ECO:0000313" key="3">
    <source>
        <dbReference type="Proteomes" id="UP000195089"/>
    </source>
</evidence>
<feature type="chain" id="PRO_5012828615" evidence="1">
    <location>
        <begin position="35"/>
        <end position="176"/>
    </location>
</feature>
<organism evidence="2 3">
    <name type="scientific">Bacillus thuringiensis serovar pingluonsis</name>
    <dbReference type="NCBI Taxonomy" id="180881"/>
    <lineage>
        <taxon>Bacteria</taxon>
        <taxon>Bacillati</taxon>
        <taxon>Bacillota</taxon>
        <taxon>Bacilli</taxon>
        <taxon>Bacillales</taxon>
        <taxon>Bacillaceae</taxon>
        <taxon>Bacillus</taxon>
        <taxon>Bacillus cereus group</taxon>
    </lineage>
</organism>
<evidence type="ECO:0000313" key="2">
    <source>
        <dbReference type="EMBL" id="OTY48329.1"/>
    </source>
</evidence>
<evidence type="ECO:0000256" key="1">
    <source>
        <dbReference type="SAM" id="SignalP"/>
    </source>
</evidence>
<protein>
    <submittedName>
        <fullName evidence="2">Uncharacterized protein</fullName>
    </submittedName>
</protein>
<dbReference type="RefSeq" id="WP_088118904.1">
    <property type="nucleotide sequence ID" value="NZ_NFDL01000013.1"/>
</dbReference>
<sequence>MSILKKRGFSVTKKIFSLLIVLCFVTSFTTSAFAEERLPSSHPSKQELVQAANELEYIFTDIIVEDKATGEYNVNEQELDKSKYSEEQKEGIVYFTEYLNESDSVAYASSAFKRCMSEAIGITGSELNKFMKYVDAKDWSGAAGVLAFFGLAIQPATIFLFAMTCGASPASTPPAN</sequence>
<feature type="signal peptide" evidence="1">
    <location>
        <begin position="1"/>
        <end position="34"/>
    </location>
</feature>
<dbReference type="AlphaFoldDB" id="A0A243BME1"/>
<reference evidence="2 3" key="1">
    <citation type="submission" date="2016-10" db="EMBL/GenBank/DDBJ databases">
        <title>Comparative genomics of Bacillus thuringiensis reveals a path to pathogens against multiple invertebrate hosts.</title>
        <authorList>
            <person name="Zheng J."/>
            <person name="Gao Q."/>
            <person name="Liu H."/>
            <person name="Peng D."/>
            <person name="Ruan L."/>
            <person name="Sun M."/>
        </authorList>
    </citation>
    <scope>NUCLEOTIDE SEQUENCE [LARGE SCALE GENOMIC DNA]</scope>
    <source>
        <strain evidence="2">BGSC 4BX1</strain>
    </source>
</reference>
<dbReference type="EMBL" id="NFDL01000013">
    <property type="protein sequence ID" value="OTY48329.1"/>
    <property type="molecule type" value="Genomic_DNA"/>
</dbReference>
<accession>A0A243BME1</accession>
<name>A0A243BME1_BACTU</name>